<proteinExistence type="predicted"/>
<keyword evidence="1" id="KW-1133">Transmembrane helix</keyword>
<feature type="domain" description="Glycosyltransferase 2-like" evidence="2">
    <location>
        <begin position="26"/>
        <end position="179"/>
    </location>
</feature>
<dbReference type="PANTHER" id="PTHR43630">
    <property type="entry name" value="POLY-BETA-1,6-N-ACETYL-D-GLUCOSAMINE SYNTHASE"/>
    <property type="match status" value="1"/>
</dbReference>
<dbReference type="Proteomes" id="UP000034152">
    <property type="component" value="Unassembled WGS sequence"/>
</dbReference>
<reference evidence="5 6" key="1">
    <citation type="journal article" date="2015" name="ISME J.">
        <title>Genomic and phenotypic differentiation among Methanosarcina mazei populations from Columbia River sediment.</title>
        <authorList>
            <person name="Youngblut N.D."/>
            <person name="Wirth J.S."/>
            <person name="Henriksen J.R."/>
            <person name="Smith M."/>
            <person name="Simon H."/>
            <person name="Metcalf W.W."/>
            <person name="Whitaker R.J."/>
        </authorList>
    </citation>
    <scope>NUCLEOTIDE SEQUENCE [LARGE SCALE GENOMIC DNA]</scope>
    <source>
        <strain evidence="4 5">1.H.M.2.1</strain>
        <strain evidence="3 6">2.F.A.2.4</strain>
    </source>
</reference>
<evidence type="ECO:0000313" key="3">
    <source>
        <dbReference type="EMBL" id="KKG06893.1"/>
    </source>
</evidence>
<dbReference type="Proteomes" id="UP000034578">
    <property type="component" value="Unassembled WGS sequence"/>
</dbReference>
<dbReference type="Pfam" id="PF00535">
    <property type="entry name" value="Glycos_transf_2"/>
    <property type="match status" value="1"/>
</dbReference>
<keyword evidence="1" id="KW-0472">Membrane</keyword>
<dbReference type="SUPFAM" id="SSF53448">
    <property type="entry name" value="Nucleotide-diphospho-sugar transferases"/>
    <property type="match status" value="1"/>
</dbReference>
<evidence type="ECO:0000313" key="5">
    <source>
        <dbReference type="Proteomes" id="UP000034152"/>
    </source>
</evidence>
<evidence type="ECO:0000256" key="1">
    <source>
        <dbReference type="SAM" id="Phobius"/>
    </source>
</evidence>
<feature type="transmembrane region" description="Helical" evidence="1">
    <location>
        <begin position="274"/>
        <end position="296"/>
    </location>
</feature>
<dbReference type="EMBL" id="JJQU01000117">
    <property type="protein sequence ID" value="KKH85818.1"/>
    <property type="molecule type" value="Genomic_DNA"/>
</dbReference>
<comment type="caution">
    <text evidence="3">The sequence shown here is derived from an EMBL/GenBank/DDBJ whole genome shotgun (WGS) entry which is preliminary data.</text>
</comment>
<keyword evidence="1" id="KW-0812">Transmembrane</keyword>
<sequence>MFNDYISVVNKSSLDQYTFDSYPKVSFCIPTKNEEKFLGNCLSSIFDQDYENLEVIIVDGNSTDNTVKIAKKYGCKIYYDNVSLANSRQISIEKASGDILAIWDADIVIPHKNWLKHAVKCFMLDSKISTVWPIIIAPPNGSQVQKCHIAHSNLIFKDRIQNKRGIFGGGNSLFRKEHVISVGGFDTSYDFGEDMILAKRLKDANFKVVQYDDPIIHDTLNSLIGIYKRSIWGSKAFESKGLDFYQQTKSDIIREQFHLGLKGMFNGLIRGKSFWLWFPFIILVKSFAYSQSIIFAKRASL</sequence>
<dbReference type="Gene3D" id="3.90.550.10">
    <property type="entry name" value="Spore Coat Polysaccharide Biosynthesis Protein SpsA, Chain A"/>
    <property type="match status" value="1"/>
</dbReference>
<gene>
    <name evidence="3" type="ORF">DU47_10815</name>
    <name evidence="4" type="ORF">DU80_18555</name>
</gene>
<dbReference type="PATRIC" id="fig|2209.56.peg.4017"/>
<dbReference type="InterPro" id="IPR029044">
    <property type="entry name" value="Nucleotide-diphossugar_trans"/>
</dbReference>
<dbReference type="AlphaFoldDB" id="A0A0F8DW31"/>
<protein>
    <recommendedName>
        <fullName evidence="2">Glycosyltransferase 2-like domain-containing protein</fullName>
    </recommendedName>
</protein>
<dbReference type="InterPro" id="IPR001173">
    <property type="entry name" value="Glyco_trans_2-like"/>
</dbReference>
<evidence type="ECO:0000313" key="6">
    <source>
        <dbReference type="Proteomes" id="UP000034578"/>
    </source>
</evidence>
<keyword evidence="6" id="KW-1185">Reference proteome</keyword>
<name>A0A0F8DW31_METMZ</name>
<organism evidence="3 6">
    <name type="scientific">Methanosarcina mazei</name>
    <name type="common">Methanosarcina frisia</name>
    <dbReference type="NCBI Taxonomy" id="2209"/>
    <lineage>
        <taxon>Archaea</taxon>
        <taxon>Methanobacteriati</taxon>
        <taxon>Methanobacteriota</taxon>
        <taxon>Stenosarchaea group</taxon>
        <taxon>Methanomicrobia</taxon>
        <taxon>Methanosarcinales</taxon>
        <taxon>Methanosarcinaceae</taxon>
        <taxon>Methanosarcina</taxon>
    </lineage>
</organism>
<evidence type="ECO:0000313" key="4">
    <source>
        <dbReference type="EMBL" id="KKH85818.1"/>
    </source>
</evidence>
<evidence type="ECO:0000259" key="2">
    <source>
        <dbReference type="Pfam" id="PF00535"/>
    </source>
</evidence>
<dbReference type="EMBL" id="JJOS01000004">
    <property type="protein sequence ID" value="KKG06893.1"/>
    <property type="molecule type" value="Genomic_DNA"/>
</dbReference>
<dbReference type="RefSeq" id="WP_052735032.1">
    <property type="nucleotide sequence ID" value="NZ_JJOS01000004.1"/>
</dbReference>
<dbReference type="PANTHER" id="PTHR43630:SF2">
    <property type="entry name" value="GLYCOSYLTRANSFERASE"/>
    <property type="match status" value="1"/>
</dbReference>
<accession>A0A0F8DW31</accession>